<evidence type="ECO:0000259" key="1">
    <source>
        <dbReference type="Pfam" id="PF03372"/>
    </source>
</evidence>
<keyword evidence="2" id="KW-1185">Reference proteome</keyword>
<sequence>MKGLFWNVRGIGNDPTQRVLNRVRKQHHLDFLAIMEPMISLEGRFMARRLGFKEVVSNCVNQIWFFWGPEVQCRVLIDHEQFLHLHLESNKWPKPFFVTAIYAKCDMVERRDLWAGLRLVSVGSSPWIVGGDFNTVLCPEERSGGAAPSGIAMSDFHDMIADCALTDAGYTGSPYTWYSRWLRQRLDRVLVTDSWMDVFSKTQVTHLELSKSDHRGLLVVAETIVTQKASSFRFQHMWITHPGFLEVVRRN</sequence>
<dbReference type="GeneID" id="110012670"/>
<proteinExistence type="predicted"/>
<gene>
    <name evidence="3" type="primary">LOC110012670</name>
</gene>
<dbReference type="PANTHER" id="PTHR33710:SF62">
    <property type="entry name" value="DUF4283 DOMAIN PROTEIN"/>
    <property type="match status" value="1"/>
</dbReference>
<evidence type="ECO:0000313" key="2">
    <source>
        <dbReference type="Proteomes" id="UP000504604"/>
    </source>
</evidence>
<reference evidence="3" key="1">
    <citation type="submission" date="2025-08" db="UniProtKB">
        <authorList>
            <consortium name="RefSeq"/>
        </authorList>
    </citation>
    <scope>IDENTIFICATION</scope>
</reference>
<organism evidence="2 3">
    <name type="scientific">Sesamum indicum</name>
    <name type="common">Oriental sesame</name>
    <name type="synonym">Sesamum orientale</name>
    <dbReference type="NCBI Taxonomy" id="4182"/>
    <lineage>
        <taxon>Eukaryota</taxon>
        <taxon>Viridiplantae</taxon>
        <taxon>Streptophyta</taxon>
        <taxon>Embryophyta</taxon>
        <taxon>Tracheophyta</taxon>
        <taxon>Spermatophyta</taxon>
        <taxon>Magnoliopsida</taxon>
        <taxon>eudicotyledons</taxon>
        <taxon>Gunneridae</taxon>
        <taxon>Pentapetalae</taxon>
        <taxon>asterids</taxon>
        <taxon>lamiids</taxon>
        <taxon>Lamiales</taxon>
        <taxon>Pedaliaceae</taxon>
        <taxon>Sesamum</taxon>
    </lineage>
</organism>
<dbReference type="SUPFAM" id="SSF56219">
    <property type="entry name" value="DNase I-like"/>
    <property type="match status" value="1"/>
</dbReference>
<dbReference type="Pfam" id="PF03372">
    <property type="entry name" value="Exo_endo_phos"/>
    <property type="match status" value="1"/>
</dbReference>
<dbReference type="GO" id="GO:0003824">
    <property type="term" value="F:catalytic activity"/>
    <property type="evidence" value="ECO:0007669"/>
    <property type="project" value="InterPro"/>
</dbReference>
<dbReference type="RefSeq" id="XP_020552713.1">
    <property type="nucleotide sequence ID" value="XM_020697054.1"/>
</dbReference>
<evidence type="ECO:0000313" key="3">
    <source>
        <dbReference type="RefSeq" id="XP_020552713.1"/>
    </source>
</evidence>
<dbReference type="InterPro" id="IPR036691">
    <property type="entry name" value="Endo/exonu/phosph_ase_sf"/>
</dbReference>
<dbReference type="AlphaFoldDB" id="A0A8M8V0T5"/>
<dbReference type="Gene3D" id="3.60.10.10">
    <property type="entry name" value="Endonuclease/exonuclease/phosphatase"/>
    <property type="match status" value="1"/>
</dbReference>
<name>A0A8M8V0T5_SESIN</name>
<accession>A0A8M8V0T5</accession>
<dbReference type="OrthoDB" id="1748181at2759"/>
<dbReference type="PANTHER" id="PTHR33710">
    <property type="entry name" value="BNAC02G09200D PROTEIN"/>
    <property type="match status" value="1"/>
</dbReference>
<dbReference type="Proteomes" id="UP000504604">
    <property type="component" value="Linkage group LG10"/>
</dbReference>
<dbReference type="InterPro" id="IPR005135">
    <property type="entry name" value="Endo/exonuclease/phosphatase"/>
</dbReference>
<protein>
    <submittedName>
        <fullName evidence="3">Uncharacterized protein LOC110012670</fullName>
    </submittedName>
</protein>
<dbReference type="KEGG" id="sind:110012670"/>
<feature type="domain" description="Endonuclease/exonuclease/phosphatase" evidence="1">
    <location>
        <begin position="5"/>
        <end position="214"/>
    </location>
</feature>